<dbReference type="Gene3D" id="3.40.50.1820">
    <property type="entry name" value="alpha/beta hydrolase"/>
    <property type="match status" value="1"/>
</dbReference>
<keyword evidence="4" id="KW-1185">Reference proteome</keyword>
<dbReference type="InterPro" id="IPR049492">
    <property type="entry name" value="BD-FAE-like_dom"/>
</dbReference>
<reference evidence="3 4" key="1">
    <citation type="submission" date="2020-04" db="EMBL/GenBank/DDBJ databases">
        <title>Flammeovirga sp. SR4, a novel species isolated from seawater.</title>
        <authorList>
            <person name="Wang X."/>
        </authorList>
    </citation>
    <scope>NUCLEOTIDE SEQUENCE [LARGE SCALE GENOMIC DNA]</scope>
    <source>
        <strain evidence="3 4">SR4</strain>
    </source>
</reference>
<feature type="domain" description="BD-FAE-like" evidence="2">
    <location>
        <begin position="178"/>
        <end position="217"/>
    </location>
</feature>
<protein>
    <submittedName>
        <fullName evidence="3">Alpha/beta hydrolase</fullName>
    </submittedName>
</protein>
<evidence type="ECO:0000313" key="3">
    <source>
        <dbReference type="EMBL" id="NLR92942.1"/>
    </source>
</evidence>
<evidence type="ECO:0000256" key="1">
    <source>
        <dbReference type="ARBA" id="ARBA00022801"/>
    </source>
</evidence>
<evidence type="ECO:0000259" key="2">
    <source>
        <dbReference type="Pfam" id="PF20434"/>
    </source>
</evidence>
<dbReference type="InterPro" id="IPR029058">
    <property type="entry name" value="AB_hydrolase_fold"/>
</dbReference>
<name>A0A7X8XX60_9BACT</name>
<dbReference type="GO" id="GO:0016787">
    <property type="term" value="F:hydrolase activity"/>
    <property type="evidence" value="ECO:0007669"/>
    <property type="project" value="UniProtKB-KW"/>
</dbReference>
<dbReference type="Pfam" id="PF20434">
    <property type="entry name" value="BD-FAE"/>
    <property type="match status" value="1"/>
</dbReference>
<accession>A0A7X8XX60</accession>
<gene>
    <name evidence="3" type="ORF">HGP29_17150</name>
</gene>
<dbReference type="InterPro" id="IPR050300">
    <property type="entry name" value="GDXG_lipolytic_enzyme"/>
</dbReference>
<keyword evidence="1 3" id="KW-0378">Hydrolase</keyword>
<dbReference type="EMBL" id="JABAIL010000005">
    <property type="protein sequence ID" value="NLR92942.1"/>
    <property type="molecule type" value="Genomic_DNA"/>
</dbReference>
<sequence length="330" mass="36933">MKKVIYYLTVVLFSSVLLFNDVVYANDKYEVEIERNIKYGEGFILKDGQPTSVDLLMNIYKPITSDHKQRPAVFFTYGGAFQRGTPHERYEIDGQQDTSPEEYCKRLAQEGYVCFAINYRVTPDLPIPHLKGINESTLLNRDGIKLMMDRASQVRADMNLPPLDPKNPSHIKIQSDAVLAAAEDLQSAVQYVKQNAEELSVDKNKIIIGGFSAGAVTSWNVAYGLKEPVTAVFLLSGAPIVFELDNIKAGENHPPILQFLAQTDLTGARIANPLMIEHYQKTGVEYEFAWVPGFGHFYPAGATSMSGDARRIPVETRLLNFIKRVVEPTI</sequence>
<dbReference type="AlphaFoldDB" id="A0A7X8XX60"/>
<dbReference type="SUPFAM" id="SSF53474">
    <property type="entry name" value="alpha/beta-Hydrolases"/>
    <property type="match status" value="1"/>
</dbReference>
<proteinExistence type="predicted"/>
<organism evidence="3 4">
    <name type="scientific">Flammeovirga agarivorans</name>
    <dbReference type="NCBI Taxonomy" id="2726742"/>
    <lineage>
        <taxon>Bacteria</taxon>
        <taxon>Pseudomonadati</taxon>
        <taxon>Bacteroidota</taxon>
        <taxon>Cytophagia</taxon>
        <taxon>Cytophagales</taxon>
        <taxon>Flammeovirgaceae</taxon>
        <taxon>Flammeovirga</taxon>
    </lineage>
</organism>
<dbReference type="Proteomes" id="UP000585050">
    <property type="component" value="Unassembled WGS sequence"/>
</dbReference>
<comment type="caution">
    <text evidence="3">The sequence shown here is derived from an EMBL/GenBank/DDBJ whole genome shotgun (WGS) entry which is preliminary data.</text>
</comment>
<dbReference type="RefSeq" id="WP_168883656.1">
    <property type="nucleotide sequence ID" value="NZ_JABAIL010000005.1"/>
</dbReference>
<evidence type="ECO:0000313" key="4">
    <source>
        <dbReference type="Proteomes" id="UP000585050"/>
    </source>
</evidence>
<dbReference type="PANTHER" id="PTHR48081">
    <property type="entry name" value="AB HYDROLASE SUPERFAMILY PROTEIN C4A8.06C"/>
    <property type="match status" value="1"/>
</dbReference>